<feature type="domain" description="Peptidase M50" evidence="17">
    <location>
        <begin position="142"/>
        <end position="200"/>
    </location>
</feature>
<feature type="transmembrane region" description="Helical" evidence="14">
    <location>
        <begin position="148"/>
        <end position="168"/>
    </location>
</feature>
<feature type="binding site" evidence="16">
    <location>
        <position position="78"/>
    </location>
    <ligand>
        <name>Zn(2+)</name>
        <dbReference type="ChEBI" id="CHEBI:29105"/>
        <note>catalytic</note>
    </ligand>
</feature>
<keyword evidence="10 14" id="KW-1133">Transmembrane helix</keyword>
<comment type="caution">
    <text evidence="18">The sequence shown here is derived from an EMBL/GenBank/DDBJ whole genome shotgun (WGS) entry which is preliminary data.</text>
</comment>
<keyword evidence="11 14" id="KW-0482">Metalloprotease</keyword>
<keyword evidence="12" id="KW-0129">CBS domain</keyword>
<dbReference type="InterPro" id="IPR016483">
    <property type="entry name" value="UCP006404_Pept_M50_CBS"/>
</dbReference>
<evidence type="ECO:0000256" key="13">
    <source>
        <dbReference type="ARBA" id="ARBA00023136"/>
    </source>
</evidence>
<feature type="domain" description="Peptidase M50" evidence="17">
    <location>
        <begin position="63"/>
        <end position="136"/>
    </location>
</feature>
<protein>
    <recommendedName>
        <fullName evidence="14">Zinc metalloprotease</fullName>
    </recommendedName>
</protein>
<evidence type="ECO:0000256" key="5">
    <source>
        <dbReference type="ARBA" id="ARBA00022692"/>
    </source>
</evidence>
<evidence type="ECO:0000259" key="17">
    <source>
        <dbReference type="Pfam" id="PF02163"/>
    </source>
</evidence>
<keyword evidence="19" id="KW-1185">Reference proteome</keyword>
<evidence type="ECO:0000256" key="16">
    <source>
        <dbReference type="PIRSR" id="PIRSR006404-2"/>
    </source>
</evidence>
<evidence type="ECO:0000256" key="6">
    <source>
        <dbReference type="ARBA" id="ARBA00022723"/>
    </source>
</evidence>
<dbReference type="GO" id="GO:0005886">
    <property type="term" value="C:plasma membrane"/>
    <property type="evidence" value="ECO:0007669"/>
    <property type="project" value="UniProtKB-SubCell"/>
</dbReference>
<dbReference type="GO" id="GO:0046872">
    <property type="term" value="F:metal ion binding"/>
    <property type="evidence" value="ECO:0007669"/>
    <property type="project" value="UniProtKB-UniRule"/>
</dbReference>
<feature type="transmembrane region" description="Helical" evidence="14">
    <location>
        <begin position="189"/>
        <end position="212"/>
    </location>
</feature>
<keyword evidence="7" id="KW-0677">Repeat</keyword>
<dbReference type="InterPro" id="IPR008915">
    <property type="entry name" value="Peptidase_M50"/>
</dbReference>
<dbReference type="GO" id="GO:0008237">
    <property type="term" value="F:metallopeptidase activity"/>
    <property type="evidence" value="ECO:0007669"/>
    <property type="project" value="UniProtKB-UniRule"/>
</dbReference>
<dbReference type="RefSeq" id="WP_106582817.1">
    <property type="nucleotide sequence ID" value="NZ_PYGA01000006.1"/>
</dbReference>
<evidence type="ECO:0000256" key="7">
    <source>
        <dbReference type="ARBA" id="ARBA00022737"/>
    </source>
</evidence>
<evidence type="ECO:0000256" key="14">
    <source>
        <dbReference type="PIRNR" id="PIRNR006404"/>
    </source>
</evidence>
<feature type="binding site" evidence="16">
    <location>
        <position position="74"/>
    </location>
    <ligand>
        <name>Zn(2+)</name>
        <dbReference type="ChEBI" id="CHEBI:29105"/>
        <note>catalytic</note>
    </ligand>
</feature>
<feature type="transmembrane region" description="Helical" evidence="14">
    <location>
        <begin position="55"/>
        <end position="81"/>
    </location>
</feature>
<name>A0A2P8DLI3_9ACTN</name>
<keyword evidence="8 14" id="KW-0378">Hydrolase</keyword>
<keyword evidence="9 14" id="KW-0862">Zinc</keyword>
<evidence type="ECO:0000256" key="11">
    <source>
        <dbReference type="ARBA" id="ARBA00023049"/>
    </source>
</evidence>
<evidence type="ECO:0000256" key="3">
    <source>
        <dbReference type="ARBA" id="ARBA00022475"/>
    </source>
</evidence>
<evidence type="ECO:0000256" key="10">
    <source>
        <dbReference type="ARBA" id="ARBA00022989"/>
    </source>
</evidence>
<evidence type="ECO:0000256" key="2">
    <source>
        <dbReference type="ARBA" id="ARBA00007931"/>
    </source>
</evidence>
<feature type="transmembrane region" description="Helical" evidence="14">
    <location>
        <begin position="218"/>
        <end position="244"/>
    </location>
</feature>
<evidence type="ECO:0000313" key="19">
    <source>
        <dbReference type="Proteomes" id="UP000240542"/>
    </source>
</evidence>
<dbReference type="PIRSF" id="PIRSF006404">
    <property type="entry name" value="UCP006404_Pept_M50_CBS"/>
    <property type="match status" value="1"/>
</dbReference>
<feature type="transmembrane region" description="Helical" evidence="14">
    <location>
        <begin position="20"/>
        <end position="43"/>
    </location>
</feature>
<dbReference type="OrthoDB" id="9781963at2"/>
<dbReference type="CDD" id="cd06164">
    <property type="entry name" value="S2P-M50_SpoIVFB_CBS"/>
    <property type="match status" value="1"/>
</dbReference>
<reference evidence="18 19" key="1">
    <citation type="submission" date="2018-03" db="EMBL/GenBank/DDBJ databases">
        <title>Genomic Encyclopedia of Archaeal and Bacterial Type Strains, Phase II (KMG-II): from individual species to whole genera.</title>
        <authorList>
            <person name="Goeker M."/>
        </authorList>
    </citation>
    <scope>NUCLEOTIDE SEQUENCE [LARGE SCALE GENOMIC DNA]</scope>
    <source>
        <strain evidence="18 19">DSM 45312</strain>
    </source>
</reference>
<keyword evidence="3 14" id="KW-1003">Cell membrane</keyword>
<accession>A0A2P8DLI3</accession>
<comment type="similarity">
    <text evidence="2 14">Belongs to the peptidase M50B family.</text>
</comment>
<evidence type="ECO:0000313" key="18">
    <source>
        <dbReference type="EMBL" id="PSK98080.1"/>
    </source>
</evidence>
<dbReference type="Proteomes" id="UP000240542">
    <property type="component" value="Unassembled WGS sequence"/>
</dbReference>
<gene>
    <name evidence="18" type="ORF">CLV63_106128</name>
</gene>
<evidence type="ECO:0000256" key="12">
    <source>
        <dbReference type="ARBA" id="ARBA00023122"/>
    </source>
</evidence>
<dbReference type="InterPro" id="IPR046342">
    <property type="entry name" value="CBS_dom_sf"/>
</dbReference>
<evidence type="ECO:0000256" key="4">
    <source>
        <dbReference type="ARBA" id="ARBA00022670"/>
    </source>
</evidence>
<dbReference type="PANTHER" id="PTHR39188">
    <property type="entry name" value="MEMBRANE-ASSOCIATED ZINC METALLOPROTEASE M50B"/>
    <property type="match status" value="1"/>
</dbReference>
<proteinExistence type="inferred from homology"/>
<keyword evidence="5 14" id="KW-0812">Transmembrane</keyword>
<evidence type="ECO:0000256" key="1">
    <source>
        <dbReference type="ARBA" id="ARBA00004651"/>
    </source>
</evidence>
<feature type="transmembrane region" description="Helical" evidence="14">
    <location>
        <begin position="113"/>
        <end position="136"/>
    </location>
</feature>
<feature type="active site" evidence="15">
    <location>
        <position position="75"/>
    </location>
</feature>
<keyword evidence="13 14" id="KW-0472">Membrane</keyword>
<comment type="subcellular location">
    <subcellularLocation>
        <location evidence="1 14">Cell membrane</location>
        <topology evidence="1 14">Multi-pass membrane protein</topology>
    </subcellularLocation>
</comment>
<dbReference type="SUPFAM" id="SSF54631">
    <property type="entry name" value="CBS-domain pair"/>
    <property type="match status" value="1"/>
</dbReference>
<dbReference type="AlphaFoldDB" id="A0A2P8DLI3"/>
<dbReference type="EMBL" id="PYGA01000006">
    <property type="protein sequence ID" value="PSK98080.1"/>
    <property type="molecule type" value="Genomic_DNA"/>
</dbReference>
<dbReference type="GO" id="GO:0006508">
    <property type="term" value="P:proteolysis"/>
    <property type="evidence" value="ECO:0007669"/>
    <property type="project" value="UniProtKB-KW"/>
</dbReference>
<sequence>MTDNDATPAPRRSGLSLGRLFGIPVHVAPSWLIIAAVITVVYQPTVEGALRIGPMSYLVAFVFAVLLYASVLVHELGHALVARSYGMRVHRISLRLLGGVTEIGEPRTPGREFWIAVAGPLLSLALAGIGYLAYAALDPATVLGVLTWQLWVANLLVGVCNLLPGLPLDGGRLLRAAVWAATRRHTAGTMVAAWVGRLIAVAIVALPFLLAWTAGVGVSLYSVVVALLIGSFMWMSAGAAITAARFRERVPRLRARTLARRAVRVTADTSVAEALRRMAAADAGAVVITDSGGTPTSIVHAPAAEAVPEDRGPWMPVSSAARAIGSGSLLGADLGGQELLDAMHAHPADEYLVVEPDGTVHGVLRTADVNAAFAGI</sequence>
<evidence type="ECO:0000256" key="15">
    <source>
        <dbReference type="PIRSR" id="PIRSR006404-1"/>
    </source>
</evidence>
<keyword evidence="6 14" id="KW-0479">Metal-binding</keyword>
<keyword evidence="4 14" id="KW-0645">Protease</keyword>
<comment type="cofactor">
    <cofactor evidence="14 16">
        <name>Zn(2+)</name>
        <dbReference type="ChEBI" id="CHEBI:29105"/>
    </cofactor>
    <text evidence="14 16">Binds 1 zinc ion per subunit.</text>
</comment>
<evidence type="ECO:0000256" key="8">
    <source>
        <dbReference type="ARBA" id="ARBA00022801"/>
    </source>
</evidence>
<dbReference type="Pfam" id="PF02163">
    <property type="entry name" value="Peptidase_M50"/>
    <property type="match status" value="2"/>
</dbReference>
<dbReference type="PANTHER" id="PTHR39188:SF3">
    <property type="entry name" value="STAGE IV SPORULATION PROTEIN FB"/>
    <property type="match status" value="1"/>
</dbReference>
<organism evidence="18 19">
    <name type="scientific">Murinocardiopsis flavida</name>
    <dbReference type="NCBI Taxonomy" id="645275"/>
    <lineage>
        <taxon>Bacteria</taxon>
        <taxon>Bacillati</taxon>
        <taxon>Actinomycetota</taxon>
        <taxon>Actinomycetes</taxon>
        <taxon>Streptosporangiales</taxon>
        <taxon>Nocardiopsidaceae</taxon>
        <taxon>Murinocardiopsis</taxon>
    </lineage>
</organism>
<feature type="binding site" evidence="16">
    <location>
        <position position="169"/>
    </location>
    <ligand>
        <name>Zn(2+)</name>
        <dbReference type="ChEBI" id="CHEBI:29105"/>
        <note>catalytic</note>
    </ligand>
</feature>
<evidence type="ECO:0000256" key="9">
    <source>
        <dbReference type="ARBA" id="ARBA00022833"/>
    </source>
</evidence>